<evidence type="ECO:0000313" key="13">
    <source>
        <dbReference type="Proteomes" id="UP000441208"/>
    </source>
</evidence>
<evidence type="ECO:0000313" key="11">
    <source>
        <dbReference type="Proteomes" id="UP000440367"/>
    </source>
</evidence>
<dbReference type="Proteomes" id="UP000437068">
    <property type="component" value="Unassembled WGS sequence"/>
</dbReference>
<evidence type="ECO:0000313" key="5">
    <source>
        <dbReference type="EMBL" id="KAE9191448.1"/>
    </source>
</evidence>
<dbReference type="Proteomes" id="UP000441208">
    <property type="component" value="Unassembled WGS sequence"/>
</dbReference>
<gene>
    <name evidence="7" type="ORF">PF001_g17899</name>
    <name evidence="6" type="ORF">PF002_g8563</name>
    <name evidence="5" type="ORF">PF005_g18841</name>
    <name evidence="4" type="ORF">PF006_g17663</name>
    <name evidence="3" type="ORF">PF007_g9238</name>
    <name evidence="2" type="ORF">PF009_g16590</name>
</gene>
<feature type="compositionally biased region" description="Acidic residues" evidence="1">
    <location>
        <begin position="454"/>
        <end position="464"/>
    </location>
</feature>
<feature type="region of interest" description="Disordered" evidence="1">
    <location>
        <begin position="406"/>
        <end position="543"/>
    </location>
</feature>
<protein>
    <submittedName>
        <fullName evidence="5">Uncharacterized protein</fullName>
    </submittedName>
</protein>
<sequence>MTKPTTLSTAPPTAEELRERLNDESKTVDDDTALRAQVELWARLRAAFAANSLSSGIDALDDLAMTAIADDSATKLSLASTAVLLPSTDLPSSQEQPAHALFAPAPATARSKRTNSRGKGKVGAAPAKKRHTVIKSRRSWFQLPSNAPKKIKEDLARLEDVAAEQDTSPERLAYGWRDQRAWCDPREHPDLHLQHWRFFMRHRPTFLVLALYAPTDDAAGHRKLKSLACQKRLLFISYNIEEFGFFGFMELFENGAHDHLIWLGGKVAKHSTGAKKAKSREDAVDPPQDELAQLLRHDPSHYERVIERVLDHTRVDEEGYTSIRELLEQSNALDPSRPAHLQLSTNALARIVLDVSTMDPPNPSWVSHRSTGPWKKLLSDHSLRSVQSKLDKRLRKGKSAVTYDHKKFKASEQRKDDCDFKEDGAPVILPPTPPVTKSTRDVPKQQDHTGLTDSSDDKEEDEEFPPPGRHGGEEDAPSDAFADDKLNENGPSDGSDDGPDPPKGSSDKKAGSKGDDRSTSKTSSSDKSDDAPSPDDKASKDSK</sequence>
<feature type="compositionally biased region" description="Polar residues" evidence="1">
    <location>
        <begin position="1"/>
        <end position="11"/>
    </location>
</feature>
<reference evidence="8 9" key="1">
    <citation type="submission" date="2018-08" db="EMBL/GenBank/DDBJ databases">
        <title>Genomic investigation of the strawberry pathogen Phytophthora fragariae indicates pathogenicity is determined by transcriptional variation in three key races.</title>
        <authorList>
            <person name="Adams T.M."/>
            <person name="Armitage A.D."/>
            <person name="Sobczyk M.K."/>
            <person name="Bates H.J."/>
            <person name="Dunwell J.M."/>
            <person name="Nellist C.F."/>
            <person name="Harrison R.J."/>
        </authorList>
    </citation>
    <scope>NUCLEOTIDE SEQUENCE [LARGE SCALE GENOMIC DNA]</scope>
    <source>
        <strain evidence="7 10">A4</strain>
        <strain evidence="6 11">BC-1</strain>
        <strain evidence="5 9">NOV-27</strain>
        <strain evidence="4 12">NOV-5</strain>
        <strain evidence="3 13">NOV-71</strain>
        <strain evidence="2 8">NOV-9</strain>
    </source>
</reference>
<feature type="compositionally biased region" description="Basic and acidic residues" evidence="1">
    <location>
        <begin position="438"/>
        <end position="447"/>
    </location>
</feature>
<name>A0A6A3X3D3_9STRA</name>
<evidence type="ECO:0000256" key="1">
    <source>
        <dbReference type="SAM" id="MobiDB-lite"/>
    </source>
</evidence>
<accession>A0A6A3X3D3</accession>
<dbReference type="AlphaFoldDB" id="A0A6A3X3D3"/>
<dbReference type="EMBL" id="QXGF01001016">
    <property type="protein sequence ID" value="KAE8933407.1"/>
    <property type="molecule type" value="Genomic_DNA"/>
</dbReference>
<feature type="compositionally biased region" description="Basic and acidic residues" evidence="1">
    <location>
        <begin position="15"/>
        <end position="28"/>
    </location>
</feature>
<feature type="compositionally biased region" description="Basic residues" evidence="1">
    <location>
        <begin position="110"/>
        <end position="120"/>
    </location>
</feature>
<evidence type="ECO:0000313" key="2">
    <source>
        <dbReference type="EMBL" id="KAE8933407.1"/>
    </source>
</evidence>
<dbReference type="EMBL" id="QXGB01001399">
    <property type="protein sequence ID" value="KAE9191448.1"/>
    <property type="molecule type" value="Genomic_DNA"/>
</dbReference>
<dbReference type="Proteomes" id="UP000433483">
    <property type="component" value="Unassembled WGS sequence"/>
</dbReference>
<dbReference type="EMBL" id="QXGD01000338">
    <property type="protein sequence ID" value="KAE9242798.1"/>
    <property type="molecule type" value="Genomic_DNA"/>
</dbReference>
<dbReference type="Proteomes" id="UP000429523">
    <property type="component" value="Unassembled WGS sequence"/>
</dbReference>
<evidence type="ECO:0000313" key="3">
    <source>
        <dbReference type="EMBL" id="KAE9117564.1"/>
    </source>
</evidence>
<comment type="caution">
    <text evidence="5">The sequence shown here is derived from an EMBL/GenBank/DDBJ whole genome shotgun (WGS) entry which is preliminary data.</text>
</comment>
<dbReference type="Proteomes" id="UP000440367">
    <property type="component" value="Unassembled WGS sequence"/>
</dbReference>
<feature type="region of interest" description="Disordered" evidence="1">
    <location>
        <begin position="102"/>
        <end position="128"/>
    </location>
</feature>
<dbReference type="EMBL" id="QXGA01001319">
    <property type="protein sequence ID" value="KAE9122410.1"/>
    <property type="molecule type" value="Genomic_DNA"/>
</dbReference>
<dbReference type="EMBL" id="QXFZ01000410">
    <property type="protein sequence ID" value="KAE9117564.1"/>
    <property type="molecule type" value="Genomic_DNA"/>
</dbReference>
<organism evidence="5 9">
    <name type="scientific">Phytophthora fragariae</name>
    <dbReference type="NCBI Taxonomy" id="53985"/>
    <lineage>
        <taxon>Eukaryota</taxon>
        <taxon>Sar</taxon>
        <taxon>Stramenopiles</taxon>
        <taxon>Oomycota</taxon>
        <taxon>Peronosporomycetes</taxon>
        <taxon>Peronosporales</taxon>
        <taxon>Peronosporaceae</taxon>
        <taxon>Phytophthora</taxon>
    </lineage>
</organism>
<proteinExistence type="predicted"/>
<evidence type="ECO:0000313" key="9">
    <source>
        <dbReference type="Proteomes" id="UP000433483"/>
    </source>
</evidence>
<feature type="compositionally biased region" description="Basic and acidic residues" evidence="1">
    <location>
        <begin position="406"/>
        <end position="424"/>
    </location>
</feature>
<evidence type="ECO:0000313" key="7">
    <source>
        <dbReference type="EMBL" id="KAE9294191.1"/>
    </source>
</evidence>
<feature type="compositionally biased region" description="Basic and acidic residues" evidence="1">
    <location>
        <begin position="505"/>
        <end position="543"/>
    </location>
</feature>
<dbReference type="OrthoDB" id="121571at2759"/>
<evidence type="ECO:0000313" key="6">
    <source>
        <dbReference type="EMBL" id="KAE9242798.1"/>
    </source>
</evidence>
<evidence type="ECO:0000313" key="12">
    <source>
        <dbReference type="Proteomes" id="UP000440732"/>
    </source>
</evidence>
<dbReference type="Proteomes" id="UP000440732">
    <property type="component" value="Unassembled WGS sequence"/>
</dbReference>
<evidence type="ECO:0000313" key="8">
    <source>
        <dbReference type="Proteomes" id="UP000429523"/>
    </source>
</evidence>
<keyword evidence="9" id="KW-1185">Reference proteome</keyword>
<dbReference type="EMBL" id="QXGE01001329">
    <property type="protein sequence ID" value="KAE9294191.1"/>
    <property type="molecule type" value="Genomic_DNA"/>
</dbReference>
<feature type="region of interest" description="Disordered" evidence="1">
    <location>
        <begin position="1"/>
        <end position="28"/>
    </location>
</feature>
<evidence type="ECO:0000313" key="10">
    <source>
        <dbReference type="Proteomes" id="UP000437068"/>
    </source>
</evidence>
<evidence type="ECO:0000313" key="4">
    <source>
        <dbReference type="EMBL" id="KAE9122410.1"/>
    </source>
</evidence>